<gene>
    <name evidence="2" type="primary">src-2</name>
    <name evidence="2" type="ORF">Anas_11372</name>
</gene>
<feature type="domain" description="Protein kinase" evidence="1">
    <location>
        <begin position="1"/>
        <end position="125"/>
    </location>
</feature>
<dbReference type="InterPro" id="IPR020635">
    <property type="entry name" value="Tyr_kinase_cat_dom"/>
</dbReference>
<feature type="non-terminal residue" evidence="2">
    <location>
        <position position="1"/>
    </location>
</feature>
<dbReference type="SMART" id="SM00219">
    <property type="entry name" value="TyrKc"/>
    <property type="match status" value="1"/>
</dbReference>
<organism evidence="2 3">
    <name type="scientific">Armadillidium nasatum</name>
    <dbReference type="NCBI Taxonomy" id="96803"/>
    <lineage>
        <taxon>Eukaryota</taxon>
        <taxon>Metazoa</taxon>
        <taxon>Ecdysozoa</taxon>
        <taxon>Arthropoda</taxon>
        <taxon>Crustacea</taxon>
        <taxon>Multicrustacea</taxon>
        <taxon>Malacostraca</taxon>
        <taxon>Eumalacostraca</taxon>
        <taxon>Peracarida</taxon>
        <taxon>Isopoda</taxon>
        <taxon>Oniscidea</taxon>
        <taxon>Crinocheta</taxon>
        <taxon>Armadillidiidae</taxon>
        <taxon>Armadillidium</taxon>
    </lineage>
</organism>
<accession>A0A5N5TFB4</accession>
<dbReference type="OrthoDB" id="1915767at2759"/>
<comment type="caution">
    <text evidence="2">The sequence shown here is derived from an EMBL/GenBank/DDBJ whole genome shotgun (WGS) entry which is preliminary data.</text>
</comment>
<proteinExistence type="predicted"/>
<name>A0A5N5TFB4_9CRUS</name>
<dbReference type="InterPro" id="IPR008266">
    <property type="entry name" value="Tyr_kinase_AS"/>
</dbReference>
<dbReference type="PROSITE" id="PS00109">
    <property type="entry name" value="PROTEIN_KINASE_TYR"/>
    <property type="match status" value="1"/>
</dbReference>
<dbReference type="InterPro" id="IPR001245">
    <property type="entry name" value="Ser-Thr/Tyr_kinase_cat_dom"/>
</dbReference>
<dbReference type="InterPro" id="IPR050122">
    <property type="entry name" value="RTK"/>
</dbReference>
<dbReference type="InterPro" id="IPR011009">
    <property type="entry name" value="Kinase-like_dom_sf"/>
</dbReference>
<dbReference type="Proteomes" id="UP000326759">
    <property type="component" value="Unassembled WGS sequence"/>
</dbReference>
<dbReference type="Pfam" id="PF07714">
    <property type="entry name" value="PK_Tyr_Ser-Thr"/>
    <property type="match status" value="1"/>
</dbReference>
<dbReference type="GO" id="GO:0005886">
    <property type="term" value="C:plasma membrane"/>
    <property type="evidence" value="ECO:0007669"/>
    <property type="project" value="TreeGrafter"/>
</dbReference>
<keyword evidence="2" id="KW-0418">Kinase</keyword>
<dbReference type="PANTHER" id="PTHR24416">
    <property type="entry name" value="TYROSINE-PROTEIN KINASE RECEPTOR"/>
    <property type="match status" value="1"/>
</dbReference>
<protein>
    <submittedName>
        <fullName evidence="2">Tyrosine protein-kinase src-2</fullName>
    </submittedName>
</protein>
<dbReference type="GO" id="GO:0043235">
    <property type="term" value="C:receptor complex"/>
    <property type="evidence" value="ECO:0007669"/>
    <property type="project" value="TreeGrafter"/>
</dbReference>
<reference evidence="2 3" key="1">
    <citation type="journal article" date="2019" name="PLoS Biol.">
        <title>Sex chromosomes control vertical transmission of feminizing Wolbachia symbionts in an isopod.</title>
        <authorList>
            <person name="Becking T."/>
            <person name="Chebbi M.A."/>
            <person name="Giraud I."/>
            <person name="Moumen B."/>
            <person name="Laverre T."/>
            <person name="Caubet Y."/>
            <person name="Peccoud J."/>
            <person name="Gilbert C."/>
            <person name="Cordaux R."/>
        </authorList>
    </citation>
    <scope>NUCLEOTIDE SEQUENCE [LARGE SCALE GENOMIC DNA]</scope>
    <source>
        <strain evidence="2">ANa2</strain>
        <tissue evidence="2">Whole body excluding digestive tract and cuticle</tissue>
    </source>
</reference>
<dbReference type="GO" id="GO:0004714">
    <property type="term" value="F:transmembrane receptor protein tyrosine kinase activity"/>
    <property type="evidence" value="ECO:0007669"/>
    <property type="project" value="TreeGrafter"/>
</dbReference>
<dbReference type="PROSITE" id="PS50011">
    <property type="entry name" value="PROTEIN_KINASE_DOM"/>
    <property type="match status" value="1"/>
</dbReference>
<dbReference type="GO" id="GO:0007169">
    <property type="term" value="P:cell surface receptor protein tyrosine kinase signaling pathway"/>
    <property type="evidence" value="ECO:0007669"/>
    <property type="project" value="TreeGrafter"/>
</dbReference>
<dbReference type="PANTHER" id="PTHR24416:SF611">
    <property type="entry name" value="TYROSINE-PROTEIN KINASE TRANSMEMBRANE RECEPTOR ROR"/>
    <property type="match status" value="1"/>
</dbReference>
<keyword evidence="2" id="KW-0808">Transferase</keyword>
<dbReference type="EMBL" id="SEYY01004789">
    <property type="protein sequence ID" value="KAB7503620.1"/>
    <property type="molecule type" value="Genomic_DNA"/>
</dbReference>
<dbReference type="Gene3D" id="1.10.510.10">
    <property type="entry name" value="Transferase(Phosphotransferase) domain 1"/>
    <property type="match status" value="1"/>
</dbReference>
<dbReference type="SUPFAM" id="SSF56112">
    <property type="entry name" value="Protein kinase-like (PK-like)"/>
    <property type="match status" value="1"/>
</dbReference>
<evidence type="ECO:0000313" key="3">
    <source>
        <dbReference type="Proteomes" id="UP000326759"/>
    </source>
</evidence>
<keyword evidence="3" id="KW-1185">Reference proteome</keyword>
<evidence type="ECO:0000259" key="1">
    <source>
        <dbReference type="PROSITE" id="PS50011"/>
    </source>
</evidence>
<sequence length="125" mass="14374">EMVEILCQVSLAMSYLHDNRFIHRDLAARNILVRHIGTGRCPPITVKVADFGRARHLNEDGKYVQATDRPIPVRWTSPEALRNAEFWDKKSDVWSFGVLIYEIVTKSINSPYDCGSKVLKLIYKI</sequence>
<evidence type="ECO:0000313" key="2">
    <source>
        <dbReference type="EMBL" id="KAB7503620.1"/>
    </source>
</evidence>
<dbReference type="AlphaFoldDB" id="A0A5N5TFB4"/>
<dbReference type="GO" id="GO:0005524">
    <property type="term" value="F:ATP binding"/>
    <property type="evidence" value="ECO:0007669"/>
    <property type="project" value="InterPro"/>
</dbReference>
<dbReference type="InterPro" id="IPR000719">
    <property type="entry name" value="Prot_kinase_dom"/>
</dbReference>